<dbReference type="InterPro" id="IPR008969">
    <property type="entry name" value="CarboxyPept-like_regulatory"/>
</dbReference>
<feature type="compositionally biased region" description="Basic and acidic residues" evidence="1">
    <location>
        <begin position="676"/>
        <end position="691"/>
    </location>
</feature>
<accession>A0A015SWQ5</accession>
<dbReference type="PATRIC" id="fig|1339315.3.peg.2284"/>
<evidence type="ECO:0000313" key="2">
    <source>
        <dbReference type="EMBL" id="EXY74682.1"/>
    </source>
</evidence>
<feature type="region of interest" description="Disordered" evidence="1">
    <location>
        <begin position="676"/>
        <end position="709"/>
    </location>
</feature>
<dbReference type="RefSeq" id="WP_022348390.1">
    <property type="nucleotide sequence ID" value="NZ_JGCY01000275.1"/>
</dbReference>
<dbReference type="InterPro" id="IPR011990">
    <property type="entry name" value="TPR-like_helical_dom_sf"/>
</dbReference>
<dbReference type="EMBL" id="JGCY01000275">
    <property type="protein sequence ID" value="EXY74682.1"/>
    <property type="molecule type" value="Genomic_DNA"/>
</dbReference>
<dbReference type="Proteomes" id="UP000020529">
    <property type="component" value="Unassembled WGS sequence"/>
</dbReference>
<organism evidence="2 3">
    <name type="scientific">Bacteroides fragilis str. 3988T(B)14</name>
    <dbReference type="NCBI Taxonomy" id="1339315"/>
    <lineage>
        <taxon>Bacteria</taxon>
        <taxon>Pseudomonadati</taxon>
        <taxon>Bacteroidota</taxon>
        <taxon>Bacteroidia</taxon>
        <taxon>Bacteroidales</taxon>
        <taxon>Bacteroidaceae</taxon>
        <taxon>Bacteroides</taxon>
    </lineage>
</organism>
<dbReference type="SUPFAM" id="SSF49464">
    <property type="entry name" value="Carboxypeptidase regulatory domain-like"/>
    <property type="match status" value="1"/>
</dbReference>
<reference evidence="2 3" key="1">
    <citation type="submission" date="2014-02" db="EMBL/GenBank/DDBJ databases">
        <authorList>
            <person name="Sears C."/>
            <person name="Carroll K."/>
            <person name="Sack B.R."/>
            <person name="Qadri F."/>
            <person name="Myers L.L."/>
            <person name="Chung G.-T."/>
            <person name="Escheverria P."/>
            <person name="Fraser C.M."/>
            <person name="Sadzewicz L."/>
            <person name="Shefchek K.A."/>
            <person name="Tallon L."/>
            <person name="Das S.P."/>
            <person name="Daugherty S."/>
            <person name="Mongodin E.F."/>
        </authorList>
    </citation>
    <scope>NUCLEOTIDE SEQUENCE [LARGE SCALE GENOMIC DNA]</scope>
    <source>
        <strain evidence="3">3988T(B)14</strain>
    </source>
</reference>
<dbReference type="AlphaFoldDB" id="A0A015SWQ5"/>
<feature type="compositionally biased region" description="Acidic residues" evidence="1">
    <location>
        <begin position="692"/>
        <end position="701"/>
    </location>
</feature>
<comment type="caution">
    <text evidence="2">The sequence shown here is derived from an EMBL/GenBank/DDBJ whole genome shotgun (WGS) entry which is preliminary data.</text>
</comment>
<evidence type="ECO:0000256" key="1">
    <source>
        <dbReference type="SAM" id="MobiDB-lite"/>
    </source>
</evidence>
<proteinExistence type="predicted"/>
<name>A0A015SWQ5_BACFG</name>
<dbReference type="Gene3D" id="1.25.40.10">
    <property type="entry name" value="Tetratricopeptide repeat domain"/>
    <property type="match status" value="1"/>
</dbReference>
<gene>
    <name evidence="2" type="ORF">M124_1511</name>
</gene>
<sequence>MNIKRFLLLGIVALYAIIPAWGQAQKVEIRGSVIDDEGEPAISIVIRDQNEKGDVYGITDLDGKFKIMADPNTTLHFSGFAYASKTVKLKGKTTINVVISYEASMIDEVVITAKKVVDKLLPEPTDIEIVGNQYIIHPKVKIPKEMYKPNTRIVVQPMLVNITRKTQNLFRPAVVTGKEYAITLERMMEFDLSRDPLAAFQEKTQKIDKNEVIAYVDSLYMDNPDDECRCDIYMYLVEYKKLAYKDTVVIAKGTVNPMRFFTYQADGMKIRDEKYIPKPQKQQRGDRGEVKLNFLINSATIDEKDPNNQRELEKMRLRLQEIENDPNSEFLSFSVKGVSSPEGPYQSNLKLAKKRTDSTLKRIFGFLNGGTINAIKDSTYTEGVVASWEEVAELMERDSLPTDKLREIINCYPDNMASQYNRILRLPEYRNVILTTYLPRLRRVEYSFNYSVMRLLNDEEIRIMYKQDYKKLVPYEFWRIYLNADNDSTREVICRQALEQYPKFMIMANELAALLIEQKKADSKLLEPFVSRSAPTELLCNQVIALIDERAYNRADSIIDFLPDNDMTQDVRAIVGAYNGHFEDAYERFGTQGGINEVVLLMAMKQNEEAWEKAQELPDEPLSYYLRAACANRLDKVSEAYAFIKRALNEDPSLKEIAQIDGDVTDLLQQLEDEKKELKEKAEKTKEKNETEDTETEESGLNEEKTIKQ</sequence>
<dbReference type="SUPFAM" id="SSF48452">
    <property type="entry name" value="TPR-like"/>
    <property type="match status" value="1"/>
</dbReference>
<evidence type="ECO:0000313" key="3">
    <source>
        <dbReference type="Proteomes" id="UP000020529"/>
    </source>
</evidence>
<protein>
    <submittedName>
        <fullName evidence="2">Cna B-type domain protein</fullName>
    </submittedName>
</protein>